<dbReference type="GO" id="GO:0045275">
    <property type="term" value="C:respiratory chain complex III"/>
    <property type="evidence" value="ECO:0007669"/>
    <property type="project" value="InterPro"/>
</dbReference>
<feature type="transmembrane region" description="Helical" evidence="18">
    <location>
        <begin position="143"/>
        <end position="161"/>
    </location>
</feature>
<proteinExistence type="inferred from homology"/>
<keyword evidence="6 18" id="KW-0679">Respiratory chain</keyword>
<evidence type="ECO:0000256" key="5">
    <source>
        <dbReference type="ARBA" id="ARBA00022617"/>
    </source>
</evidence>
<evidence type="ECO:0000256" key="18">
    <source>
        <dbReference type="RuleBase" id="RU362117"/>
    </source>
</evidence>
<evidence type="ECO:0000256" key="12">
    <source>
        <dbReference type="ARBA" id="ARBA00023004"/>
    </source>
</evidence>
<feature type="transmembrane region" description="Helical" evidence="18">
    <location>
        <begin position="115"/>
        <end position="137"/>
    </location>
</feature>
<evidence type="ECO:0000259" key="19">
    <source>
        <dbReference type="PROSITE" id="PS51002"/>
    </source>
</evidence>
<dbReference type="Gene3D" id="1.20.810.10">
    <property type="entry name" value="Cytochrome Bc1 Complex, Chain C"/>
    <property type="match status" value="1"/>
</dbReference>
<dbReference type="PROSITE" id="PS51002">
    <property type="entry name" value="CYTB_NTER"/>
    <property type="match status" value="1"/>
</dbReference>
<dbReference type="AlphaFoldDB" id="A0A2I6RMD3"/>
<evidence type="ECO:0000256" key="16">
    <source>
        <dbReference type="PIRSR" id="PIRSR038885-1"/>
    </source>
</evidence>
<feature type="transmembrane region" description="Helical" evidence="18">
    <location>
        <begin position="323"/>
        <end position="343"/>
    </location>
</feature>
<evidence type="ECO:0000259" key="20">
    <source>
        <dbReference type="PROSITE" id="PS51003"/>
    </source>
</evidence>
<feature type="transmembrane region" description="Helical" evidence="18">
    <location>
        <begin position="292"/>
        <end position="311"/>
    </location>
</feature>
<dbReference type="InterPro" id="IPR036150">
    <property type="entry name" value="Cyt_b/b6_C_sf"/>
</dbReference>
<dbReference type="GO" id="GO:0046872">
    <property type="term" value="F:metal ion binding"/>
    <property type="evidence" value="ECO:0007669"/>
    <property type="project" value="UniProtKB-UniRule"/>
</dbReference>
<evidence type="ECO:0000256" key="17">
    <source>
        <dbReference type="PIRSR" id="PIRSR038885-2"/>
    </source>
</evidence>
<dbReference type="GO" id="GO:0016491">
    <property type="term" value="F:oxidoreductase activity"/>
    <property type="evidence" value="ECO:0007669"/>
    <property type="project" value="UniProtKB-UniRule"/>
</dbReference>
<dbReference type="InterPro" id="IPR027387">
    <property type="entry name" value="Cytb/b6-like_sf"/>
</dbReference>
<evidence type="ECO:0000256" key="10">
    <source>
        <dbReference type="ARBA" id="ARBA00022982"/>
    </source>
</evidence>
<dbReference type="EMBL" id="MG766134">
    <property type="protein sequence ID" value="AUN88092.1"/>
    <property type="molecule type" value="Genomic_DNA"/>
</dbReference>
<name>A0A2I6RMD3_PERCI</name>
<evidence type="ECO:0000313" key="21">
    <source>
        <dbReference type="EMBL" id="AUN88092.1"/>
    </source>
</evidence>
<comment type="cofactor">
    <cofactor evidence="17">
        <name>heme</name>
        <dbReference type="ChEBI" id="CHEBI:30413"/>
    </cofactor>
    <text evidence="17">Binds 2 heme groups non-covalently.</text>
</comment>
<dbReference type="InterPro" id="IPR048260">
    <property type="entry name" value="Cytochrome_b_C_euk/bac"/>
</dbReference>
<dbReference type="InterPro" id="IPR048259">
    <property type="entry name" value="Cytochrome_b_N_euk/bac"/>
</dbReference>
<feature type="binding site" description="axial binding residue" evidence="17">
    <location>
        <position position="87"/>
    </location>
    <ligand>
        <name>heme b</name>
        <dbReference type="ChEBI" id="CHEBI:60344"/>
        <label>b562</label>
    </ligand>
    <ligandPart>
        <name>Fe</name>
        <dbReference type="ChEBI" id="CHEBI:18248"/>
    </ligandPart>
</feature>
<feature type="domain" description="Cytochrome b/b6 N-terminal region profile" evidence="19">
    <location>
        <begin position="5"/>
        <end position="213"/>
    </location>
</feature>
<feature type="domain" description="Cytochrome b/b6 C-terminal region profile" evidence="20">
    <location>
        <begin position="214"/>
        <end position="384"/>
    </location>
</feature>
<dbReference type="GO" id="GO:0006122">
    <property type="term" value="P:mitochondrial electron transport, ubiquinol to cytochrome c"/>
    <property type="evidence" value="ECO:0007669"/>
    <property type="project" value="TreeGrafter"/>
</dbReference>
<dbReference type="PROSITE" id="PS51003">
    <property type="entry name" value="CYTB_CTER"/>
    <property type="match status" value="1"/>
</dbReference>
<comment type="subcellular location">
    <subcellularLocation>
        <location evidence="2">Mitochondrion inner membrane</location>
        <topology evidence="2">Multi-pass membrane protein</topology>
    </subcellularLocation>
</comment>
<evidence type="ECO:0000256" key="9">
    <source>
        <dbReference type="ARBA" id="ARBA00022792"/>
    </source>
</evidence>
<keyword evidence="4 18" id="KW-0813">Transport</keyword>
<comment type="cofactor">
    <cofactor evidence="18">
        <name>heme b</name>
        <dbReference type="ChEBI" id="CHEBI:60344"/>
    </cofactor>
    <text evidence="18">Binds 2 heme groups non-covalently.</text>
</comment>
<dbReference type="SUPFAM" id="SSF81342">
    <property type="entry name" value="Transmembrane di-heme cytochromes"/>
    <property type="match status" value="1"/>
</dbReference>
<comment type="similarity">
    <text evidence="18">Belongs to the cytochrome b family.</text>
</comment>
<dbReference type="PANTHER" id="PTHR19271:SF16">
    <property type="entry name" value="CYTOCHROME B"/>
    <property type="match status" value="1"/>
</dbReference>
<feature type="transmembrane region" description="Helical" evidence="18">
    <location>
        <begin position="81"/>
        <end position="103"/>
    </location>
</feature>
<comment type="function">
    <text evidence="1 18">Component of the ubiquinol-cytochrome c reductase complex (complex III or cytochrome b-c1 complex) that is part of the mitochondrial respiratory chain. The b-c1 complex mediates electron transfer from ubiquinol to cytochrome c. Contributes to the generation of a proton gradient across the mitochondrial membrane that is then used for ATP synthesis.</text>
</comment>
<keyword evidence="10 18" id="KW-0249">Electron transport</keyword>
<feature type="binding site" description="axial binding residue" evidence="17">
    <location>
        <position position="200"/>
    </location>
    <ligand>
        <name>heme b</name>
        <dbReference type="ChEBI" id="CHEBI:60344"/>
        <label>b566</label>
    </ligand>
    <ligandPart>
        <name>Fe</name>
        <dbReference type="ChEBI" id="CHEBI:18248"/>
    </ligandPart>
</feature>
<dbReference type="PIRSF" id="PIRSF038885">
    <property type="entry name" value="COB"/>
    <property type="match status" value="1"/>
</dbReference>
<organism evidence="21">
    <name type="scientific">Perna canaliculus</name>
    <name type="common">Green-lipped mussel</name>
    <dbReference type="NCBI Taxonomy" id="38949"/>
    <lineage>
        <taxon>Eukaryota</taxon>
        <taxon>Metazoa</taxon>
        <taxon>Spiralia</taxon>
        <taxon>Lophotrochozoa</taxon>
        <taxon>Mollusca</taxon>
        <taxon>Bivalvia</taxon>
        <taxon>Autobranchia</taxon>
        <taxon>Pteriomorphia</taxon>
        <taxon>Mytilida</taxon>
        <taxon>Mytiloidea</taxon>
        <taxon>Mytilidae</taxon>
        <taxon>Mytilinae</taxon>
        <taxon>Perna</taxon>
    </lineage>
</organism>
<keyword evidence="9" id="KW-0999">Mitochondrion inner membrane</keyword>
<keyword evidence="5 17" id="KW-0349">Heme</keyword>
<dbReference type="CDD" id="cd00290">
    <property type="entry name" value="cytochrome_b_C"/>
    <property type="match status" value="1"/>
</dbReference>
<reference evidence="21" key="1">
    <citation type="journal article" date="2018" name="Mitochondrial DNA Part B Resour">
        <title>Complete mitochondrial genome of the green-lipped mussel, Perna canaliculus (Mollusca: Mytiloidea), from long nanopore sequencing reads.</title>
        <authorList>
            <person name="Ranjard L."/>
            <person name="Wong T.K.F."/>
            <person name="Kuelheim C."/>
            <person name="Rodrigo A.G."/>
            <person name="Ragg N.L.C."/>
            <person name="Patel S."/>
            <person name="Dunphy B.J."/>
        </authorList>
    </citation>
    <scope>NUCLEOTIDE SEQUENCE</scope>
</reference>
<keyword evidence="12 17" id="KW-0408">Iron</keyword>
<dbReference type="InterPro" id="IPR030689">
    <property type="entry name" value="Cytochrome_b"/>
</dbReference>
<dbReference type="CDD" id="cd00284">
    <property type="entry name" value="Cytochrome_b_N"/>
    <property type="match status" value="1"/>
</dbReference>
<dbReference type="PANTHER" id="PTHR19271">
    <property type="entry name" value="CYTOCHROME B"/>
    <property type="match status" value="1"/>
</dbReference>
<feature type="transmembrane region" description="Helical" evidence="18">
    <location>
        <begin position="233"/>
        <end position="255"/>
    </location>
</feature>
<feature type="binding site" evidence="16">
    <location>
        <position position="205"/>
    </location>
    <ligand>
        <name>a ubiquinone</name>
        <dbReference type="ChEBI" id="CHEBI:16389"/>
    </ligand>
</feature>
<evidence type="ECO:0000256" key="4">
    <source>
        <dbReference type="ARBA" id="ARBA00022448"/>
    </source>
</evidence>
<evidence type="ECO:0000256" key="15">
    <source>
        <dbReference type="ARBA" id="ARBA00023136"/>
    </source>
</evidence>
<keyword evidence="14 18" id="KW-0496">Mitochondrion</keyword>
<feature type="binding site" description="axial binding residue" evidence="17">
    <location>
        <position position="101"/>
    </location>
    <ligand>
        <name>heme b</name>
        <dbReference type="ChEBI" id="CHEBI:60344"/>
        <label>b566</label>
    </ligand>
    <ligandPart>
        <name>Fe</name>
        <dbReference type="ChEBI" id="CHEBI:18248"/>
    </ligandPart>
</feature>
<keyword evidence="7 18" id="KW-0812">Transmembrane</keyword>
<dbReference type="SUPFAM" id="SSF81648">
    <property type="entry name" value="a domain/subunit of cytochrome bc1 complex (Ubiquinol-cytochrome c reductase)"/>
    <property type="match status" value="1"/>
</dbReference>
<protein>
    <recommendedName>
        <fullName evidence="3 18">Cytochrome b</fullName>
    </recommendedName>
</protein>
<evidence type="ECO:0000256" key="1">
    <source>
        <dbReference type="ARBA" id="ARBA00002566"/>
    </source>
</evidence>
<dbReference type="Pfam" id="PF00033">
    <property type="entry name" value="Cytochrome_B"/>
    <property type="match status" value="1"/>
</dbReference>
<keyword evidence="13" id="KW-0830">Ubiquinone</keyword>
<evidence type="ECO:0000256" key="2">
    <source>
        <dbReference type="ARBA" id="ARBA00004448"/>
    </source>
</evidence>
<dbReference type="GO" id="GO:0008121">
    <property type="term" value="F:quinol-cytochrome-c reductase activity"/>
    <property type="evidence" value="ECO:0007669"/>
    <property type="project" value="InterPro"/>
</dbReference>
<evidence type="ECO:0000256" key="6">
    <source>
        <dbReference type="ARBA" id="ARBA00022660"/>
    </source>
</evidence>
<evidence type="ECO:0000256" key="14">
    <source>
        <dbReference type="ARBA" id="ARBA00023128"/>
    </source>
</evidence>
<feature type="binding site" description="axial binding residue" evidence="17">
    <location>
        <position position="186"/>
    </location>
    <ligand>
        <name>heme b</name>
        <dbReference type="ChEBI" id="CHEBI:60344"/>
        <label>b562</label>
    </ligand>
    <ligandPart>
        <name>Fe</name>
        <dbReference type="ChEBI" id="CHEBI:18248"/>
    </ligandPart>
</feature>
<dbReference type="InterPro" id="IPR005798">
    <property type="entry name" value="Cyt_b/b6_C"/>
</dbReference>
<dbReference type="InterPro" id="IPR016174">
    <property type="entry name" value="Di-haem_cyt_TM"/>
</dbReference>
<keyword evidence="15 18" id="KW-0472">Membrane</keyword>
<evidence type="ECO:0000256" key="11">
    <source>
        <dbReference type="ARBA" id="ARBA00022989"/>
    </source>
</evidence>
<sequence length="385" mass="44675">MSEKLLPFRKRHWLLKILNNSLYDLPCPVNLNAFWSFGSMLGLCIVIQMVSGILLSLHFIPHESMAFDSVYHIMRDVNKGWFLRNMHVGGCSMFFICLYVHIGRGIYYGSYMSRHVWFVGVTLFLMVMGEAFLGYSLPWGQMSFWGVTVISNLFTVIPYVSQNLLFTLWGHWSVSGYTLQRFFIFHFLLPFVIIVFSTLHMFFLHENGSNNPLGVNSDSMCVPFHPFYTVKDIFGFVCFGWVLMYLVCVNPELVVNKINYHPADPYHTPLQVEPEWYFLFAYAMLRSIPHKLGGVLALLASVLGLYLYPFIHTGKFRSLAFYPVSQMFFWCFVVNFLSLIWVGQMPVREPYITMGQVYTGVYFSTLILPPMLTGVWDKLIFTINM</sequence>
<dbReference type="InterPro" id="IPR005797">
    <property type="entry name" value="Cyt_b/b6_N"/>
</dbReference>
<keyword evidence="11 18" id="KW-1133">Transmembrane helix</keyword>
<evidence type="ECO:0000256" key="3">
    <source>
        <dbReference type="ARBA" id="ARBA00013531"/>
    </source>
</evidence>
<geneLocation type="mitochondrion" evidence="21"/>
<evidence type="ECO:0000256" key="8">
    <source>
        <dbReference type="ARBA" id="ARBA00022723"/>
    </source>
</evidence>
<reference evidence="21" key="2">
    <citation type="submission" date="2018-01" db="EMBL/GenBank/DDBJ databases">
        <authorList>
            <person name="Gaut B.S."/>
            <person name="Morton B.R."/>
            <person name="Clegg M.T."/>
            <person name="Duvall M.R."/>
        </authorList>
    </citation>
    <scope>NUCLEOTIDE SEQUENCE</scope>
</reference>
<feature type="transmembrane region" description="Helical" evidence="18">
    <location>
        <begin position="40"/>
        <end position="61"/>
    </location>
</feature>
<feature type="transmembrane region" description="Helical" evidence="18">
    <location>
        <begin position="355"/>
        <end position="376"/>
    </location>
</feature>
<dbReference type="Pfam" id="PF00032">
    <property type="entry name" value="Cytochrom_B_C"/>
    <property type="match status" value="1"/>
</dbReference>
<accession>A0A2I6RMD3</accession>
<gene>
    <name evidence="21" type="primary">CYTB</name>
</gene>
<evidence type="ECO:0000256" key="7">
    <source>
        <dbReference type="ARBA" id="ARBA00022692"/>
    </source>
</evidence>
<evidence type="ECO:0000256" key="13">
    <source>
        <dbReference type="ARBA" id="ARBA00023075"/>
    </source>
</evidence>
<feature type="transmembrane region" description="Helical" evidence="18">
    <location>
        <begin position="182"/>
        <end position="203"/>
    </location>
</feature>
<dbReference type="GO" id="GO:0005743">
    <property type="term" value="C:mitochondrial inner membrane"/>
    <property type="evidence" value="ECO:0007669"/>
    <property type="project" value="UniProtKB-SubCell"/>
</dbReference>
<keyword evidence="8 17" id="KW-0479">Metal-binding</keyword>